<dbReference type="EMBL" id="OGUS01000118">
    <property type="protein sequence ID" value="SPC13164.1"/>
    <property type="molecule type" value="Genomic_DNA"/>
</dbReference>
<proteinExistence type="predicted"/>
<name>A0A375G1B2_9BURK</name>
<sequence>MRSAMNPSLHAEVTSRLLRDYAFKQKRGGEKLEDGKCPACGKKTLWAFGNDPWVVRCNRLNHCGAELHIKDLYADLFESWSDRFKATPENPKAAADAYMRDSRGFDLDKVRDWYTQESYYSHDLKIGSATVRFALGSGIYWERIIDQAHRFGKRKATFHGPYGGMWWQPPVLETSGAAELWIVEGIFDAIALWHHGVPAVSALSCANYPGMALAALAEQCAATGRARPKLVWALDADHAGTRYATQWLKRSREAGWEASVALPKQVGAKKRDWNDLHQLGKLSAQDLDEYRYLGDLMAAPSAAEKARLVYGRTGLSQFAFDFDSKLYWFKVDLEALNREMDAVRSAHNDMTEAEIRDEAMLKAGVVTNIATCLPTVLYYQANAATDEAWYYFRVAFPHDSQPVKNTFTSSQIASAGEFKKRLLGVAPGAFYTGTNGQLDAYLKEQMHRIKSVQTIDFVGYTKEHGCYVYADVAVKDGKLHMLNDEDFFDVGRLSIKTIGGSAGLSLNMDLKAFRHDWLELIWRAFGAKAIVALAFWLGSLFAEQIREGEGIKQKSFPFLEVVGEPGAGKSTLIEFLWKLCGRRDYEGFDPSKSSLAARARNFAQVSNLPVVLIEGDRGEDGAKVKGFDWNELKTAYNGRSTRARGVKNAGNETYEPPFRGAVVISQNAEVNASEAVLQRIVHLYFDRAGQNPDTFAAARALEQMPVEDVSGFLLTAILKEREILASYVERMPAYQDHLAKHPDVKHQRLVKNHAQVMALVDCLGHVVPLPKEYRDAAIKQLVTMAVERQQAIGADHPLVQEFWELYDHIESAEEDHAVLNHARGDGGTIAISLRHFEQVANDRRLNLPPLTDLKRVLRTSRHRKFVELRVVNSAINARHNAEYPHAPKRPTTVKCWVFEDRSGNKGARA</sequence>
<comment type="caution">
    <text evidence="1">The sequence shown here is derived from an EMBL/GenBank/DDBJ whole genome shotgun (WGS) entry which is preliminary data.</text>
</comment>
<dbReference type="SUPFAM" id="SSF56731">
    <property type="entry name" value="DNA primase core"/>
    <property type="match status" value="1"/>
</dbReference>
<dbReference type="InterPro" id="IPR034154">
    <property type="entry name" value="TOPRIM_DnaG/twinkle"/>
</dbReference>
<dbReference type="Gene3D" id="3.40.1360.10">
    <property type="match status" value="1"/>
</dbReference>
<dbReference type="Pfam" id="PF13155">
    <property type="entry name" value="Toprim_2"/>
    <property type="match status" value="1"/>
</dbReference>
<accession>A0A375G1B2</accession>
<protein>
    <recommendedName>
        <fullName evidence="2">Bifunctional DNA primase/helicase</fullName>
    </recommendedName>
</protein>
<evidence type="ECO:0000313" key="1">
    <source>
        <dbReference type="EMBL" id="SPC13164.1"/>
    </source>
</evidence>
<gene>
    <name evidence="1" type="ORF">CO2235_180062</name>
</gene>
<dbReference type="CDD" id="cd01029">
    <property type="entry name" value="TOPRIM_primases"/>
    <property type="match status" value="1"/>
</dbReference>
<organism evidence="1">
    <name type="scientific">Cupriavidus oxalaticus</name>
    <dbReference type="NCBI Taxonomy" id="96344"/>
    <lineage>
        <taxon>Bacteria</taxon>
        <taxon>Pseudomonadati</taxon>
        <taxon>Pseudomonadota</taxon>
        <taxon>Betaproteobacteria</taxon>
        <taxon>Burkholderiales</taxon>
        <taxon>Burkholderiaceae</taxon>
        <taxon>Cupriavidus</taxon>
    </lineage>
</organism>
<reference evidence="1" key="1">
    <citation type="submission" date="2018-01" db="EMBL/GenBank/DDBJ databases">
        <authorList>
            <person name="Clerissi C."/>
        </authorList>
    </citation>
    <scope>NUCLEOTIDE SEQUENCE</scope>
    <source>
        <strain evidence="1">Cupriavidus oxalaticus LMG 2235</strain>
    </source>
</reference>
<evidence type="ECO:0008006" key="2">
    <source>
        <dbReference type="Google" id="ProtNLM"/>
    </source>
</evidence>
<dbReference type="Proteomes" id="UP000256862">
    <property type="component" value="Chromosome CO2235"/>
</dbReference>
<dbReference type="AlphaFoldDB" id="A0A375G1B2"/>